<dbReference type="CDD" id="cd20254">
    <property type="entry name" value="CASIMO1_SMIM5"/>
    <property type="match status" value="1"/>
</dbReference>
<feature type="transmembrane region" description="Helical" evidence="5">
    <location>
        <begin position="32"/>
        <end position="52"/>
    </location>
</feature>
<sequence length="80" mass="9067">MPHSDFQNELYTIGEKLLNKFQRLPKADISEIAFFFVIVLFIATIIVMMIIACSYCCFNCGNGSPDPKGRRTRVQPAAHK</sequence>
<dbReference type="Pfam" id="PF15831">
    <property type="entry name" value="SMIM5_18_22"/>
    <property type="match status" value="1"/>
</dbReference>
<gene>
    <name evidence="7" type="primary">SMIM5</name>
</gene>
<dbReference type="RefSeq" id="XP_015269952.1">
    <property type="nucleotide sequence ID" value="XM_015414466.1"/>
</dbReference>
<keyword evidence="6" id="KW-1185">Reference proteome</keyword>
<keyword evidence="2 5" id="KW-0812">Transmembrane</keyword>
<evidence type="ECO:0000313" key="7">
    <source>
        <dbReference type="RefSeq" id="XP_015269952.1"/>
    </source>
</evidence>
<dbReference type="GeneID" id="107113177"/>
<dbReference type="InterPro" id="IPR031671">
    <property type="entry name" value="SMIM5/18/22"/>
</dbReference>
<proteinExistence type="predicted"/>
<dbReference type="InterPro" id="IPR047133">
    <property type="entry name" value="SMIM5"/>
</dbReference>
<comment type="subcellular location">
    <subcellularLocation>
        <location evidence="1">Membrane</location>
        <topology evidence="1">Single-pass membrane protein</topology>
    </subcellularLocation>
</comment>
<dbReference type="PANTHER" id="PTHR37344">
    <property type="entry name" value="SMALL INTEGRAL MEMBRANE PROTEIN 5"/>
    <property type="match status" value="1"/>
</dbReference>
<organism evidence="6 7">
    <name type="scientific">Gekko japonicus</name>
    <name type="common">Schlegel's Japanese gecko</name>
    <dbReference type="NCBI Taxonomy" id="146911"/>
    <lineage>
        <taxon>Eukaryota</taxon>
        <taxon>Metazoa</taxon>
        <taxon>Chordata</taxon>
        <taxon>Craniata</taxon>
        <taxon>Vertebrata</taxon>
        <taxon>Euteleostomi</taxon>
        <taxon>Lepidosauria</taxon>
        <taxon>Squamata</taxon>
        <taxon>Bifurcata</taxon>
        <taxon>Gekkota</taxon>
        <taxon>Gekkonidae</taxon>
        <taxon>Gekkoninae</taxon>
        <taxon>Gekko</taxon>
    </lineage>
</organism>
<keyword evidence="3 5" id="KW-1133">Transmembrane helix</keyword>
<evidence type="ECO:0000256" key="5">
    <source>
        <dbReference type="SAM" id="Phobius"/>
    </source>
</evidence>
<evidence type="ECO:0000256" key="4">
    <source>
        <dbReference type="ARBA" id="ARBA00023136"/>
    </source>
</evidence>
<evidence type="ECO:0000313" key="6">
    <source>
        <dbReference type="Proteomes" id="UP000694871"/>
    </source>
</evidence>
<accession>A0ABM1K8B5</accession>
<dbReference type="Proteomes" id="UP000694871">
    <property type="component" value="Unplaced"/>
</dbReference>
<evidence type="ECO:0000256" key="1">
    <source>
        <dbReference type="ARBA" id="ARBA00004167"/>
    </source>
</evidence>
<protein>
    <submittedName>
        <fullName evidence="7">Small integral membrane protein 5</fullName>
    </submittedName>
</protein>
<reference evidence="7" key="1">
    <citation type="submission" date="2025-08" db="UniProtKB">
        <authorList>
            <consortium name="RefSeq"/>
        </authorList>
    </citation>
    <scope>IDENTIFICATION</scope>
</reference>
<name>A0ABM1K8B5_GEKJA</name>
<dbReference type="PANTHER" id="PTHR37344:SF1">
    <property type="entry name" value="SMALL INTEGRAL MEMBRANE PROTEIN 5"/>
    <property type="match status" value="1"/>
</dbReference>
<evidence type="ECO:0000256" key="2">
    <source>
        <dbReference type="ARBA" id="ARBA00022692"/>
    </source>
</evidence>
<keyword evidence="4 5" id="KW-0472">Membrane</keyword>
<evidence type="ECO:0000256" key="3">
    <source>
        <dbReference type="ARBA" id="ARBA00022989"/>
    </source>
</evidence>